<feature type="region of interest" description="Disordered" evidence="1">
    <location>
        <begin position="1"/>
        <end position="37"/>
    </location>
</feature>
<organism evidence="2 3">
    <name type="scientific">Mycena alexandri</name>
    <dbReference type="NCBI Taxonomy" id="1745969"/>
    <lineage>
        <taxon>Eukaryota</taxon>
        <taxon>Fungi</taxon>
        <taxon>Dikarya</taxon>
        <taxon>Basidiomycota</taxon>
        <taxon>Agaricomycotina</taxon>
        <taxon>Agaricomycetes</taxon>
        <taxon>Agaricomycetidae</taxon>
        <taxon>Agaricales</taxon>
        <taxon>Marasmiineae</taxon>
        <taxon>Mycenaceae</taxon>
        <taxon>Mycena</taxon>
    </lineage>
</organism>
<feature type="compositionally biased region" description="Basic and acidic residues" evidence="1">
    <location>
        <begin position="84"/>
        <end position="94"/>
    </location>
</feature>
<dbReference type="AlphaFoldDB" id="A0AAD6TDS4"/>
<dbReference type="EMBL" id="JARJCM010000009">
    <property type="protein sequence ID" value="KAJ7043481.1"/>
    <property type="molecule type" value="Genomic_DNA"/>
</dbReference>
<evidence type="ECO:0000313" key="3">
    <source>
        <dbReference type="Proteomes" id="UP001218188"/>
    </source>
</evidence>
<feature type="compositionally biased region" description="Basic and acidic residues" evidence="1">
    <location>
        <begin position="203"/>
        <end position="218"/>
    </location>
</feature>
<feature type="non-terminal residue" evidence="2">
    <location>
        <position position="248"/>
    </location>
</feature>
<feature type="compositionally biased region" description="Acidic residues" evidence="1">
    <location>
        <begin position="193"/>
        <end position="202"/>
    </location>
</feature>
<feature type="compositionally biased region" description="Basic and acidic residues" evidence="1">
    <location>
        <begin position="181"/>
        <end position="192"/>
    </location>
</feature>
<accession>A0AAD6TDS4</accession>
<gene>
    <name evidence="2" type="ORF">C8F04DRAFT_943794</name>
</gene>
<feature type="compositionally biased region" description="Polar residues" evidence="1">
    <location>
        <begin position="1"/>
        <end position="12"/>
    </location>
</feature>
<keyword evidence="3" id="KW-1185">Reference proteome</keyword>
<evidence type="ECO:0000313" key="2">
    <source>
        <dbReference type="EMBL" id="KAJ7043481.1"/>
    </source>
</evidence>
<sequence length="248" mass="27989">MSSDGSNFSGNDIPSYDSRAETSRAGRSRTRINTRSALIGKDAFRVPKYYKKRKDVVDESSGEEFDFTGVDLTHTRKSSKGKGKQKERTPEADHRVRKRRKVAHDLSFLETTSVQSTAPTSLFAVPSAVIIFRVLTCFPFNNISQDLLRCIHHFACNYYSERGQLSHTYYKEKAERRAAKLAAKKAENKDADSQEDASEAETEPPKKNKRGLGEKRRDMYKTLDGSALLAIGMLLQEHVARLLTPRVP</sequence>
<evidence type="ECO:0000256" key="1">
    <source>
        <dbReference type="SAM" id="MobiDB-lite"/>
    </source>
</evidence>
<reference evidence="2" key="1">
    <citation type="submission" date="2023-03" db="EMBL/GenBank/DDBJ databases">
        <title>Massive genome expansion in bonnet fungi (Mycena s.s.) driven by repeated elements and novel gene families across ecological guilds.</title>
        <authorList>
            <consortium name="Lawrence Berkeley National Laboratory"/>
            <person name="Harder C.B."/>
            <person name="Miyauchi S."/>
            <person name="Viragh M."/>
            <person name="Kuo A."/>
            <person name="Thoen E."/>
            <person name="Andreopoulos B."/>
            <person name="Lu D."/>
            <person name="Skrede I."/>
            <person name="Drula E."/>
            <person name="Henrissat B."/>
            <person name="Morin E."/>
            <person name="Kohler A."/>
            <person name="Barry K."/>
            <person name="LaButti K."/>
            <person name="Morin E."/>
            <person name="Salamov A."/>
            <person name="Lipzen A."/>
            <person name="Mereny Z."/>
            <person name="Hegedus B."/>
            <person name="Baldrian P."/>
            <person name="Stursova M."/>
            <person name="Weitz H."/>
            <person name="Taylor A."/>
            <person name="Grigoriev I.V."/>
            <person name="Nagy L.G."/>
            <person name="Martin F."/>
            <person name="Kauserud H."/>
        </authorList>
    </citation>
    <scope>NUCLEOTIDE SEQUENCE</scope>
    <source>
        <strain evidence="2">CBHHK200</strain>
    </source>
</reference>
<protein>
    <submittedName>
        <fullName evidence="2">Uncharacterized protein</fullName>
    </submittedName>
</protein>
<name>A0AAD6TDS4_9AGAR</name>
<feature type="region of interest" description="Disordered" evidence="1">
    <location>
        <begin position="181"/>
        <end position="218"/>
    </location>
</feature>
<proteinExistence type="predicted"/>
<dbReference type="Proteomes" id="UP001218188">
    <property type="component" value="Unassembled WGS sequence"/>
</dbReference>
<comment type="caution">
    <text evidence="2">The sequence shown here is derived from an EMBL/GenBank/DDBJ whole genome shotgun (WGS) entry which is preliminary data.</text>
</comment>
<feature type="region of interest" description="Disordered" evidence="1">
    <location>
        <begin position="74"/>
        <end position="95"/>
    </location>
</feature>